<dbReference type="PANTHER" id="PTHR34220">
    <property type="entry name" value="SENSOR HISTIDINE KINASE YPDA"/>
    <property type="match status" value="1"/>
</dbReference>
<dbReference type="Proteomes" id="UP000223913">
    <property type="component" value="Unassembled WGS sequence"/>
</dbReference>
<evidence type="ECO:0000256" key="1">
    <source>
        <dbReference type="SAM" id="Phobius"/>
    </source>
</evidence>
<comment type="caution">
    <text evidence="5">The sequence shown here is derived from an EMBL/GenBank/DDBJ whole genome shotgun (WGS) entry which is preliminary data.</text>
</comment>
<dbReference type="Pfam" id="PF06580">
    <property type="entry name" value="His_kinase"/>
    <property type="match status" value="1"/>
</dbReference>
<name>A0A2D0NFK8_FLAN2</name>
<dbReference type="SUPFAM" id="SSF63829">
    <property type="entry name" value="Calcium-dependent phosphotriesterase"/>
    <property type="match status" value="2"/>
</dbReference>
<dbReference type="Gene3D" id="2.130.10.10">
    <property type="entry name" value="YVTN repeat-like/Quinoprotein amine dehydrogenase"/>
    <property type="match status" value="2"/>
</dbReference>
<evidence type="ECO:0000259" key="4">
    <source>
        <dbReference type="Pfam" id="PF07495"/>
    </source>
</evidence>
<protein>
    <recommendedName>
        <fullName evidence="7">Signal transduction histidine kinase internal region domain-containing protein</fullName>
    </recommendedName>
</protein>
<feature type="domain" description="Two component regulator three Y" evidence="4">
    <location>
        <begin position="684"/>
        <end position="744"/>
    </location>
</feature>
<dbReference type="Pfam" id="PF02518">
    <property type="entry name" value="HATPase_c"/>
    <property type="match status" value="1"/>
</dbReference>
<dbReference type="PANTHER" id="PTHR34220:SF7">
    <property type="entry name" value="SENSOR HISTIDINE KINASE YPDA"/>
    <property type="match status" value="1"/>
</dbReference>
<evidence type="ECO:0000313" key="6">
    <source>
        <dbReference type="Proteomes" id="UP000223913"/>
    </source>
</evidence>
<organism evidence="5 6">
    <name type="scientific">Flavilitoribacter nigricans (strain ATCC 23147 / DSM 23189 / NBRC 102662 / NCIMB 1420 / SS-2)</name>
    <name type="common">Lewinella nigricans</name>
    <dbReference type="NCBI Taxonomy" id="1122177"/>
    <lineage>
        <taxon>Bacteria</taxon>
        <taxon>Pseudomonadati</taxon>
        <taxon>Bacteroidota</taxon>
        <taxon>Saprospiria</taxon>
        <taxon>Saprospirales</taxon>
        <taxon>Lewinellaceae</taxon>
        <taxon>Flavilitoribacter</taxon>
    </lineage>
</organism>
<feature type="transmembrane region" description="Helical" evidence="1">
    <location>
        <begin position="752"/>
        <end position="770"/>
    </location>
</feature>
<feature type="domain" description="Histidine kinase/HSP90-like ATPase" evidence="2">
    <location>
        <begin position="891"/>
        <end position="997"/>
    </location>
</feature>
<dbReference type="InterPro" id="IPR036890">
    <property type="entry name" value="HATPase_C_sf"/>
</dbReference>
<dbReference type="InterPro" id="IPR010559">
    <property type="entry name" value="Sig_transdc_His_kin_internal"/>
</dbReference>
<accession>A0A2D0NFK8</accession>
<feature type="transmembrane region" description="Helical" evidence="1">
    <location>
        <begin position="12"/>
        <end position="33"/>
    </location>
</feature>
<proteinExistence type="predicted"/>
<dbReference type="InterPro" id="IPR050640">
    <property type="entry name" value="Bact_2-comp_sensor_kinase"/>
</dbReference>
<sequence>MANNCGEVKHYYHYSILVLFSLLSGLGIGPLSLSAQTGRQPHFRNYTTDDGLASPEVHDIIQDNKGYIWIATDNGVSRFDGYQFKNYSAKEGLNNNVIFHLQADEQDRVWMQTMSGKMYYYCQDSIYPYTFNHIFEQYHPYLPQGFIMSENGWSYFALSDLGLLRIDPEGRHEIMNRKHSNSVMLLESPEHDQTLYSIASNASLEKFGMPTQNQKDTLRMAIFSDSLEWEYKIKVTVGTTRSSGFSDKQYQFFDFRKELFVFRDHQFQAKYPLPAKAAVLTMKDSIFWLGLNDKFGVRAYRGFSNLSQNKYQTYLTNHSISAVCRDRLGGYWFGSLQSGIFYAPNLGLEVVERPGESANEQVLSLEQWYGGQLLMGTDEGSVYAMPPSGDIRQLTTGQSPIFDLYHSRYDSSVWITGRPFRIYQSGTTRELSYRPDLGVKNMVSGKKLHYSQDSSYLFSLTSIGLEIIDIQSEQVIYTTGNSPNQERFITAFQDPQNRIWIGSTRGLLEYRDGKFERNSIKHDELRIRIEAIDQLDDGTLVLGTKGNGLVLWKDSITVIDENWGLTSNMIENLAVDDRQQIWAGTLNGLNVLSKQSGEWRVKRFTMAHGLPSNEIHDLCAINDRMYVATSRGLVKLPLGNNTQADLTKPFFESILVNGRSMGPAEMQDLTPNERNIQLQFVCLNFKFKENIPYRYRLTSDPEWSYTLNRSVNYASLSPGNYLFEVQAQNEDGNWSDSLSLPFSISLPVWQRWWFILLSAAVLIGLVYYWYRMRLHRLQKEAGIEREINELQRSALQAQMNPHFIFNCLNSIQNFIASGDKTSAMEYLSRFATLVRTTLNASVEPAISLQDEVQILENYLELEKLRFGKRFEYEIRIDPQLDPFDTMLPPLLVQPFVENAIIHGFNFEDRSRAGNIFLAYELVDDLLQITIRDNGIGIEQSRRNKEGKEHLRTSLGMSITRKRLSLQKQAQEQQYLMIRELTEPDGSPGGTEITIRIKF</sequence>
<evidence type="ECO:0000313" key="5">
    <source>
        <dbReference type="EMBL" id="PHN07284.1"/>
    </source>
</evidence>
<evidence type="ECO:0000259" key="3">
    <source>
        <dbReference type="Pfam" id="PF06580"/>
    </source>
</evidence>
<dbReference type="GO" id="GO:0000155">
    <property type="term" value="F:phosphorelay sensor kinase activity"/>
    <property type="evidence" value="ECO:0007669"/>
    <property type="project" value="InterPro"/>
</dbReference>
<dbReference type="GO" id="GO:0016020">
    <property type="term" value="C:membrane"/>
    <property type="evidence" value="ECO:0007669"/>
    <property type="project" value="InterPro"/>
</dbReference>
<dbReference type="RefSeq" id="WP_099149214.1">
    <property type="nucleotide sequence ID" value="NZ_PDUD01000010.1"/>
</dbReference>
<keyword evidence="1" id="KW-1133">Transmembrane helix</keyword>
<keyword evidence="1" id="KW-0472">Membrane</keyword>
<dbReference type="InterPro" id="IPR011123">
    <property type="entry name" value="Y_Y_Y"/>
</dbReference>
<dbReference type="EMBL" id="PDUD01000010">
    <property type="protein sequence ID" value="PHN07284.1"/>
    <property type="molecule type" value="Genomic_DNA"/>
</dbReference>
<gene>
    <name evidence="5" type="ORF">CRP01_06545</name>
</gene>
<keyword evidence="1" id="KW-0812">Transmembrane</keyword>
<evidence type="ECO:0000259" key="2">
    <source>
        <dbReference type="Pfam" id="PF02518"/>
    </source>
</evidence>
<dbReference type="InterPro" id="IPR015943">
    <property type="entry name" value="WD40/YVTN_repeat-like_dom_sf"/>
</dbReference>
<keyword evidence="6" id="KW-1185">Reference proteome</keyword>
<feature type="domain" description="Signal transduction histidine kinase internal region" evidence="3">
    <location>
        <begin position="792"/>
        <end position="870"/>
    </location>
</feature>
<dbReference type="Gene3D" id="3.30.565.10">
    <property type="entry name" value="Histidine kinase-like ATPase, C-terminal domain"/>
    <property type="match status" value="1"/>
</dbReference>
<dbReference type="Pfam" id="PF07495">
    <property type="entry name" value="Y_Y_Y"/>
    <property type="match status" value="1"/>
</dbReference>
<dbReference type="SUPFAM" id="SSF55874">
    <property type="entry name" value="ATPase domain of HSP90 chaperone/DNA topoisomerase II/histidine kinase"/>
    <property type="match status" value="1"/>
</dbReference>
<dbReference type="OrthoDB" id="9809670at2"/>
<dbReference type="InterPro" id="IPR013783">
    <property type="entry name" value="Ig-like_fold"/>
</dbReference>
<reference evidence="5 6" key="1">
    <citation type="submission" date="2017-10" db="EMBL/GenBank/DDBJ databases">
        <title>The draft genome sequence of Lewinella nigricans NBRC 102662.</title>
        <authorList>
            <person name="Wang K."/>
        </authorList>
    </citation>
    <scope>NUCLEOTIDE SEQUENCE [LARGE SCALE GENOMIC DNA]</scope>
    <source>
        <strain evidence="5 6">NBRC 102662</strain>
    </source>
</reference>
<dbReference type="AlphaFoldDB" id="A0A2D0NFK8"/>
<dbReference type="Pfam" id="PF07494">
    <property type="entry name" value="Reg_prop"/>
    <property type="match status" value="1"/>
</dbReference>
<dbReference type="InterPro" id="IPR003594">
    <property type="entry name" value="HATPase_dom"/>
</dbReference>
<dbReference type="InterPro" id="IPR011110">
    <property type="entry name" value="Reg_prop"/>
</dbReference>
<dbReference type="Gene3D" id="2.60.40.10">
    <property type="entry name" value="Immunoglobulins"/>
    <property type="match status" value="1"/>
</dbReference>
<evidence type="ECO:0008006" key="7">
    <source>
        <dbReference type="Google" id="ProtNLM"/>
    </source>
</evidence>